<dbReference type="GO" id="GO:0006310">
    <property type="term" value="P:DNA recombination"/>
    <property type="evidence" value="ECO:0007669"/>
    <property type="project" value="UniProtKB-UniRule"/>
</dbReference>
<proteinExistence type="inferred from homology"/>
<dbReference type="SMART" id="SM00382">
    <property type="entry name" value="AAA"/>
    <property type="match status" value="1"/>
</dbReference>
<dbReference type="NCBIfam" id="TIGR02012">
    <property type="entry name" value="tigrfam_recA"/>
    <property type="match status" value="1"/>
</dbReference>
<protein>
    <recommendedName>
        <fullName evidence="2 7">Protein RecA</fullName>
    </recommendedName>
    <alternativeName>
        <fullName evidence="7 8">Recombinase A</fullName>
    </alternativeName>
</protein>
<accession>A0A316DCT8</accession>
<dbReference type="SUPFAM" id="SSF54752">
    <property type="entry name" value="RecA protein, C-terminal domain"/>
    <property type="match status" value="1"/>
</dbReference>
<dbReference type="InterPro" id="IPR003593">
    <property type="entry name" value="AAA+_ATPase"/>
</dbReference>
<dbReference type="Proteomes" id="UP000245634">
    <property type="component" value="Unassembled WGS sequence"/>
</dbReference>
<evidence type="ECO:0000259" key="10">
    <source>
        <dbReference type="PROSITE" id="PS50162"/>
    </source>
</evidence>
<dbReference type="HAMAP" id="MF_00268">
    <property type="entry name" value="RecA"/>
    <property type="match status" value="1"/>
</dbReference>
<comment type="subcellular location">
    <subcellularLocation>
        <location evidence="7">Cytoplasm</location>
    </subcellularLocation>
</comment>
<dbReference type="GO" id="GO:0006281">
    <property type="term" value="P:DNA repair"/>
    <property type="evidence" value="ECO:0007669"/>
    <property type="project" value="UniProtKB-UniRule"/>
</dbReference>
<dbReference type="GO" id="GO:0009432">
    <property type="term" value="P:SOS response"/>
    <property type="evidence" value="ECO:0007669"/>
    <property type="project" value="UniProtKB-UniRule"/>
</dbReference>
<dbReference type="InterPro" id="IPR027417">
    <property type="entry name" value="P-loop_NTPase"/>
</dbReference>
<keyword evidence="7 8" id="KW-0234">DNA repair</keyword>
<comment type="caution">
    <text evidence="12">The sequence shown here is derived from an EMBL/GenBank/DDBJ whole genome shotgun (WGS) entry which is preliminary data.</text>
</comment>
<dbReference type="PROSITE" id="PS50163">
    <property type="entry name" value="RECA_3"/>
    <property type="match status" value="1"/>
</dbReference>
<evidence type="ECO:0000259" key="11">
    <source>
        <dbReference type="PROSITE" id="PS50163"/>
    </source>
</evidence>
<evidence type="ECO:0000256" key="8">
    <source>
        <dbReference type="RuleBase" id="RU000526"/>
    </source>
</evidence>
<dbReference type="PANTHER" id="PTHR45900">
    <property type="entry name" value="RECA"/>
    <property type="match status" value="1"/>
</dbReference>
<evidence type="ECO:0000256" key="1">
    <source>
        <dbReference type="ARBA" id="ARBA00009391"/>
    </source>
</evidence>
<gene>
    <name evidence="7" type="primary">recA</name>
    <name evidence="12" type="ORF">C7459_10332</name>
</gene>
<keyword evidence="5 7" id="KW-0238">DNA-binding</keyword>
<dbReference type="InterPro" id="IPR049428">
    <property type="entry name" value="RecA-like_N"/>
</dbReference>
<organism evidence="12 13">
    <name type="scientific">Tumebacillus permanentifrigoris</name>
    <dbReference type="NCBI Taxonomy" id="378543"/>
    <lineage>
        <taxon>Bacteria</taxon>
        <taxon>Bacillati</taxon>
        <taxon>Bacillota</taxon>
        <taxon>Bacilli</taxon>
        <taxon>Bacillales</taxon>
        <taxon>Alicyclobacillaceae</taxon>
        <taxon>Tumebacillus</taxon>
    </lineage>
</organism>
<feature type="domain" description="RecA family profile 1" evidence="10">
    <location>
        <begin position="36"/>
        <end position="195"/>
    </location>
</feature>
<dbReference type="GO" id="GO:0003697">
    <property type="term" value="F:single-stranded DNA binding"/>
    <property type="evidence" value="ECO:0007669"/>
    <property type="project" value="UniProtKB-UniRule"/>
</dbReference>
<dbReference type="PANTHER" id="PTHR45900:SF1">
    <property type="entry name" value="MITOCHONDRIAL DNA REPAIR PROTEIN RECA HOMOLOG-RELATED"/>
    <property type="match status" value="1"/>
</dbReference>
<evidence type="ECO:0000256" key="5">
    <source>
        <dbReference type="ARBA" id="ARBA00023125"/>
    </source>
</evidence>
<comment type="function">
    <text evidence="7">Can catalyze the hydrolysis of ATP in the presence of single-stranded DNA, the ATP-dependent uptake of single-stranded DNA by duplex DNA, and the ATP-dependent hybridization of homologous single-stranded DNAs. It interacts with LexA causing its activation and leading to its autocatalytic cleavage.</text>
</comment>
<dbReference type="FunFam" id="3.40.50.300:FF:000087">
    <property type="entry name" value="Recombinase RecA"/>
    <property type="match status" value="1"/>
</dbReference>
<dbReference type="InterPro" id="IPR020584">
    <property type="entry name" value="DNA_recomb/repair_RecA_CS"/>
</dbReference>
<keyword evidence="13" id="KW-1185">Reference proteome</keyword>
<comment type="similarity">
    <text evidence="1 7 9">Belongs to the RecA family.</text>
</comment>
<feature type="binding site" evidence="7">
    <location>
        <begin position="66"/>
        <end position="73"/>
    </location>
    <ligand>
        <name>ATP</name>
        <dbReference type="ChEBI" id="CHEBI:30616"/>
    </ligand>
</feature>
<dbReference type="Gene3D" id="3.40.50.300">
    <property type="entry name" value="P-loop containing nucleotide triphosphate hydrolases"/>
    <property type="match status" value="1"/>
</dbReference>
<dbReference type="EMBL" id="QGGL01000003">
    <property type="protein sequence ID" value="PWK15496.1"/>
    <property type="molecule type" value="Genomic_DNA"/>
</dbReference>
<keyword evidence="3 7" id="KW-0547">Nucleotide-binding</keyword>
<sequence>MANDRKAALDMALRQIEKQFGKGSVMKLGEAASSMNIEVVSSGSLALDIALGVGGYPRGRIIEVYGPESSGKTTVTLHAIASVQRNGGMAAFIDAEHALDPTYAAKLGVNIDELLISQPDTGEQALEIAEALVRSGAVDMVVVDSVAALVPKAEIEGDMGDSHVGLQARLMSQALRKLAGAINKSKTIAIFINQIREKVGVMFGNPETTTGGRALKFYSTVRIDVRRAEAIKQGNDTVGNRTRIKVVKNKVAPPFRQADVDIVFGEGISREGTIIDLGAEHDIVAKSGAWYSFEDERLGQGRENAKQFLKDHPAVAHKIESKIRDYYNLGKVDAATFTASDEELADQEADGELLEF</sequence>
<keyword evidence="7 9" id="KW-0227">DNA damage</keyword>
<dbReference type="PROSITE" id="PS50162">
    <property type="entry name" value="RECA_2"/>
    <property type="match status" value="1"/>
</dbReference>
<evidence type="ECO:0000313" key="12">
    <source>
        <dbReference type="EMBL" id="PWK15496.1"/>
    </source>
</evidence>
<evidence type="ECO:0000256" key="4">
    <source>
        <dbReference type="ARBA" id="ARBA00022840"/>
    </source>
</evidence>
<dbReference type="SUPFAM" id="SSF52540">
    <property type="entry name" value="P-loop containing nucleoside triphosphate hydrolases"/>
    <property type="match status" value="1"/>
</dbReference>
<dbReference type="InterPro" id="IPR020588">
    <property type="entry name" value="RecA_ATP-bd"/>
</dbReference>
<dbReference type="InterPro" id="IPR020587">
    <property type="entry name" value="RecA_monomer-monomer_interface"/>
</dbReference>
<keyword evidence="4 7" id="KW-0067">ATP-binding</keyword>
<keyword evidence="7" id="KW-0963">Cytoplasm</keyword>
<keyword evidence="6 7" id="KW-0233">DNA recombination</keyword>
<evidence type="ECO:0000256" key="9">
    <source>
        <dbReference type="RuleBase" id="RU004527"/>
    </source>
</evidence>
<dbReference type="InterPro" id="IPR049261">
    <property type="entry name" value="RecA-like_C"/>
</dbReference>
<dbReference type="GO" id="GO:0005829">
    <property type="term" value="C:cytosol"/>
    <property type="evidence" value="ECO:0007669"/>
    <property type="project" value="TreeGrafter"/>
</dbReference>
<dbReference type="AlphaFoldDB" id="A0A316DCT8"/>
<evidence type="ECO:0000256" key="6">
    <source>
        <dbReference type="ARBA" id="ARBA00023172"/>
    </source>
</evidence>
<dbReference type="GO" id="GO:0140664">
    <property type="term" value="F:ATP-dependent DNA damage sensor activity"/>
    <property type="evidence" value="ECO:0007669"/>
    <property type="project" value="InterPro"/>
</dbReference>
<evidence type="ECO:0000256" key="2">
    <source>
        <dbReference type="ARBA" id="ARBA00015553"/>
    </source>
</evidence>
<evidence type="ECO:0000256" key="3">
    <source>
        <dbReference type="ARBA" id="ARBA00022741"/>
    </source>
</evidence>
<dbReference type="Pfam" id="PF00154">
    <property type="entry name" value="RecA_N"/>
    <property type="match status" value="1"/>
</dbReference>
<dbReference type="Pfam" id="PF21096">
    <property type="entry name" value="RecA_C"/>
    <property type="match status" value="1"/>
</dbReference>
<dbReference type="PRINTS" id="PR00142">
    <property type="entry name" value="RECA"/>
</dbReference>
<keyword evidence="7 8" id="KW-0742">SOS response</keyword>
<evidence type="ECO:0000256" key="7">
    <source>
        <dbReference type="HAMAP-Rule" id="MF_00268"/>
    </source>
</evidence>
<dbReference type="InterPro" id="IPR013765">
    <property type="entry name" value="DNA_recomb/repair_RecA"/>
</dbReference>
<feature type="domain" description="RecA family profile 2" evidence="11">
    <location>
        <begin position="200"/>
        <end position="273"/>
    </location>
</feature>
<dbReference type="CDD" id="cd00983">
    <property type="entry name" value="RecA"/>
    <property type="match status" value="1"/>
</dbReference>
<dbReference type="GO" id="GO:0005524">
    <property type="term" value="F:ATP binding"/>
    <property type="evidence" value="ECO:0007669"/>
    <property type="project" value="UniProtKB-UniRule"/>
</dbReference>
<name>A0A316DCT8_9BACL</name>
<dbReference type="InterPro" id="IPR023400">
    <property type="entry name" value="RecA_C_sf"/>
</dbReference>
<evidence type="ECO:0000313" key="13">
    <source>
        <dbReference type="Proteomes" id="UP000245634"/>
    </source>
</evidence>
<dbReference type="PROSITE" id="PS00321">
    <property type="entry name" value="RECA_1"/>
    <property type="match status" value="1"/>
</dbReference>
<dbReference type="GO" id="GO:0003684">
    <property type="term" value="F:damaged DNA binding"/>
    <property type="evidence" value="ECO:0007669"/>
    <property type="project" value="UniProtKB-UniRule"/>
</dbReference>
<reference evidence="12 13" key="1">
    <citation type="submission" date="2018-05" db="EMBL/GenBank/DDBJ databases">
        <title>Genomic Encyclopedia of Type Strains, Phase IV (KMG-IV): sequencing the most valuable type-strain genomes for metagenomic binning, comparative biology and taxonomic classification.</title>
        <authorList>
            <person name="Goeker M."/>
        </authorList>
    </citation>
    <scope>NUCLEOTIDE SEQUENCE [LARGE SCALE GENOMIC DNA]</scope>
    <source>
        <strain evidence="12 13">DSM 18773</strain>
    </source>
</reference>